<dbReference type="PANTHER" id="PTHR46566">
    <property type="entry name" value="1-PHOSPHOFRUCTOKINASE-RELATED"/>
    <property type="match status" value="1"/>
</dbReference>
<comment type="similarity">
    <text evidence="1">Belongs to the carbohydrate kinase PfkB family.</text>
</comment>
<keyword evidence="3" id="KW-0547">Nucleotide-binding</keyword>
<dbReference type="PROSITE" id="PS00584">
    <property type="entry name" value="PFKB_KINASES_2"/>
    <property type="match status" value="1"/>
</dbReference>
<dbReference type="SUPFAM" id="SSF53613">
    <property type="entry name" value="Ribokinase-like"/>
    <property type="match status" value="1"/>
</dbReference>
<dbReference type="GO" id="GO:0005829">
    <property type="term" value="C:cytosol"/>
    <property type="evidence" value="ECO:0007669"/>
    <property type="project" value="TreeGrafter"/>
</dbReference>
<keyword evidence="5" id="KW-0067">ATP-binding</keyword>
<feature type="domain" description="Carbohydrate kinase PfkB" evidence="7">
    <location>
        <begin position="10"/>
        <end position="288"/>
    </location>
</feature>
<dbReference type="InterPro" id="IPR011611">
    <property type="entry name" value="PfkB_dom"/>
</dbReference>
<dbReference type="EMBL" id="POAF01000002">
    <property type="protein sequence ID" value="RBM02761.1"/>
    <property type="molecule type" value="Genomic_DNA"/>
</dbReference>
<dbReference type="GO" id="GO:0005524">
    <property type="term" value="F:ATP binding"/>
    <property type="evidence" value="ECO:0007669"/>
    <property type="project" value="UniProtKB-KW"/>
</dbReference>
<evidence type="ECO:0000256" key="2">
    <source>
        <dbReference type="ARBA" id="ARBA00022679"/>
    </source>
</evidence>
<dbReference type="GO" id="GO:0008443">
    <property type="term" value="F:phosphofructokinase activity"/>
    <property type="evidence" value="ECO:0007669"/>
    <property type="project" value="TreeGrafter"/>
</dbReference>
<name>A0A365YJ71_9MICC</name>
<dbReference type="RefSeq" id="WP_113606708.1">
    <property type="nucleotide sequence ID" value="NZ_POAF01000002.1"/>
</dbReference>
<dbReference type="Pfam" id="PF00294">
    <property type="entry name" value="PfkB"/>
    <property type="match status" value="1"/>
</dbReference>
<evidence type="ECO:0000313" key="8">
    <source>
        <dbReference type="EMBL" id="RBM02761.1"/>
    </source>
</evidence>
<comment type="caution">
    <text evidence="8">The sequence shown here is derived from an EMBL/GenBank/DDBJ whole genome shotgun (WGS) entry which is preliminary data.</text>
</comment>
<organism evidence="8 9">
    <name type="scientific">Glutamicibacter soli</name>
    <dbReference type="NCBI Taxonomy" id="453836"/>
    <lineage>
        <taxon>Bacteria</taxon>
        <taxon>Bacillati</taxon>
        <taxon>Actinomycetota</taxon>
        <taxon>Actinomycetes</taxon>
        <taxon>Micrococcales</taxon>
        <taxon>Micrococcaceae</taxon>
        <taxon>Glutamicibacter</taxon>
    </lineage>
</organism>
<dbReference type="AlphaFoldDB" id="A0A365YJ71"/>
<dbReference type="Gene3D" id="3.40.1190.20">
    <property type="match status" value="1"/>
</dbReference>
<accession>A0A365YJ71</accession>
<evidence type="ECO:0000259" key="7">
    <source>
        <dbReference type="Pfam" id="PF00294"/>
    </source>
</evidence>
<dbReference type="NCBIfam" id="TIGR03168">
    <property type="entry name" value="1-PFK"/>
    <property type="match status" value="1"/>
</dbReference>
<dbReference type="InterPro" id="IPR029056">
    <property type="entry name" value="Ribokinase-like"/>
</dbReference>
<keyword evidence="4 8" id="KW-0418">Kinase</keyword>
<evidence type="ECO:0000256" key="6">
    <source>
        <dbReference type="PIRNR" id="PIRNR000535"/>
    </source>
</evidence>
<evidence type="ECO:0000256" key="4">
    <source>
        <dbReference type="ARBA" id="ARBA00022777"/>
    </source>
</evidence>
<dbReference type="PANTHER" id="PTHR46566:SF5">
    <property type="entry name" value="1-PHOSPHOFRUCTOKINASE"/>
    <property type="match status" value="1"/>
</dbReference>
<evidence type="ECO:0000256" key="3">
    <source>
        <dbReference type="ARBA" id="ARBA00022741"/>
    </source>
</evidence>
<dbReference type="InterPro" id="IPR017583">
    <property type="entry name" value="Tagatose/fructose_Pkinase"/>
</dbReference>
<proteinExistence type="inferred from homology"/>
<evidence type="ECO:0000256" key="1">
    <source>
        <dbReference type="ARBA" id="ARBA00010688"/>
    </source>
</evidence>
<evidence type="ECO:0000313" key="9">
    <source>
        <dbReference type="Proteomes" id="UP000252167"/>
    </source>
</evidence>
<reference evidence="8 9" key="1">
    <citation type="submission" date="2018-01" db="EMBL/GenBank/DDBJ databases">
        <title>Glutamicibacter soli strain NHPC-3 Whole genome sequence and assembly.</title>
        <authorList>
            <person name="Choudhury P."/>
            <person name="Gupta D."/>
            <person name="Sengupta K."/>
            <person name="Jawed A."/>
            <person name="Sultana N."/>
            <person name="Saha P."/>
        </authorList>
    </citation>
    <scope>NUCLEOTIDE SEQUENCE [LARGE SCALE GENOMIC DNA]</scope>
    <source>
        <strain evidence="8 9">NHPC-3</strain>
    </source>
</reference>
<dbReference type="PIRSF" id="PIRSF000535">
    <property type="entry name" value="1PFK/6PFK/LacC"/>
    <property type="match status" value="1"/>
</dbReference>
<dbReference type="CDD" id="cd01164">
    <property type="entry name" value="FruK_PfkB_like"/>
    <property type="match status" value="1"/>
</dbReference>
<protein>
    <submittedName>
        <fullName evidence="8">Ribokinase</fullName>
    </submittedName>
</protein>
<keyword evidence="2 6" id="KW-0808">Transferase</keyword>
<gene>
    <name evidence="8" type="ORF">C1H84_04855</name>
</gene>
<evidence type="ECO:0000256" key="5">
    <source>
        <dbReference type="ARBA" id="ARBA00022840"/>
    </source>
</evidence>
<dbReference type="InterPro" id="IPR002173">
    <property type="entry name" value="Carboh/pur_kinase_PfkB_CS"/>
</dbReference>
<dbReference type="Proteomes" id="UP000252167">
    <property type="component" value="Unassembled WGS sequence"/>
</dbReference>
<sequence>MILTLTPNPAIDETYSAPGVAVDSSHKVVRSHSQAGGKGLNVARVLHSQDFAVHALFPAGGASGRELTAELSAAGIVFTAVPVAGATRRSMAFVDPEADTTTIFNEAGSALDAAEWESLTQAYQGLLERARAVAICGSWPPGTERETMRALIKAAVQREVYTVVDTSGPLLLDAAACGAVLKPNHHELLAATGANSLAEGAADLLERGAAEIYLSAGENGLYHFTGETPLVAHAKLPRKLTGNPTGAGDSAVAALLSSSVASLDRESTLRRAVAWSASTVLMPTAGALSPKHEALLADVTYRILPEGEDI</sequence>
<keyword evidence="9" id="KW-1185">Reference proteome</keyword>